<feature type="domain" description="HTH marR-type" evidence="4">
    <location>
        <begin position="35"/>
        <end position="78"/>
    </location>
</feature>
<keyword evidence="2" id="KW-0238">DNA-binding</keyword>
<accession>A0A3D4V7Y4</accession>
<comment type="caution">
    <text evidence="5">The sequence shown here is derived from an EMBL/GenBank/DDBJ whole genome shotgun (WGS) entry which is preliminary data.</text>
</comment>
<dbReference type="InterPro" id="IPR011991">
    <property type="entry name" value="ArsR-like_HTH"/>
</dbReference>
<dbReference type="CDD" id="cd00090">
    <property type="entry name" value="HTH_ARSR"/>
    <property type="match status" value="1"/>
</dbReference>
<dbReference type="OMA" id="TLAFFEF"/>
<gene>
    <name evidence="5" type="ORF">DGD08_06935</name>
</gene>
<organism evidence="5 6">
    <name type="scientific">Gemmatimonas aurantiaca</name>
    <dbReference type="NCBI Taxonomy" id="173480"/>
    <lineage>
        <taxon>Bacteria</taxon>
        <taxon>Pseudomonadati</taxon>
        <taxon>Gemmatimonadota</taxon>
        <taxon>Gemmatimonadia</taxon>
        <taxon>Gemmatimonadales</taxon>
        <taxon>Gemmatimonadaceae</taxon>
        <taxon>Gemmatimonas</taxon>
    </lineage>
</organism>
<name>A0A3D4V7Y4_9BACT</name>
<evidence type="ECO:0000256" key="1">
    <source>
        <dbReference type="ARBA" id="ARBA00023015"/>
    </source>
</evidence>
<dbReference type="SUPFAM" id="SSF46785">
    <property type="entry name" value="Winged helix' DNA-binding domain"/>
    <property type="match status" value="1"/>
</dbReference>
<dbReference type="InterPro" id="IPR036390">
    <property type="entry name" value="WH_DNA-bd_sf"/>
</dbReference>
<reference evidence="5 6" key="1">
    <citation type="journal article" date="2018" name="Nat. Biotechnol.">
        <title>A standardized bacterial taxonomy based on genome phylogeny substantially revises the tree of life.</title>
        <authorList>
            <person name="Parks D.H."/>
            <person name="Chuvochina M."/>
            <person name="Waite D.W."/>
            <person name="Rinke C."/>
            <person name="Skarshewski A."/>
            <person name="Chaumeil P.A."/>
            <person name="Hugenholtz P."/>
        </authorList>
    </citation>
    <scope>NUCLEOTIDE SEQUENCE [LARGE SCALE GENOMIC DNA]</scope>
    <source>
        <strain evidence="5">UBA8844</strain>
    </source>
</reference>
<keyword evidence="3" id="KW-0804">Transcription</keyword>
<dbReference type="EMBL" id="DPIY01000006">
    <property type="protein sequence ID" value="HCT56934.1"/>
    <property type="molecule type" value="Genomic_DNA"/>
</dbReference>
<evidence type="ECO:0000256" key="3">
    <source>
        <dbReference type="ARBA" id="ARBA00023163"/>
    </source>
</evidence>
<dbReference type="GO" id="GO:0003700">
    <property type="term" value="F:DNA-binding transcription factor activity"/>
    <property type="evidence" value="ECO:0007669"/>
    <property type="project" value="InterPro"/>
</dbReference>
<dbReference type="InterPro" id="IPR052362">
    <property type="entry name" value="HTH-GbsR_regulator"/>
</dbReference>
<evidence type="ECO:0000256" key="2">
    <source>
        <dbReference type="ARBA" id="ARBA00023125"/>
    </source>
</evidence>
<dbReference type="GO" id="GO:0003677">
    <property type="term" value="F:DNA binding"/>
    <property type="evidence" value="ECO:0007669"/>
    <property type="project" value="UniProtKB-KW"/>
</dbReference>
<dbReference type="InterPro" id="IPR036388">
    <property type="entry name" value="WH-like_DNA-bd_sf"/>
</dbReference>
<evidence type="ECO:0000259" key="4">
    <source>
        <dbReference type="Pfam" id="PF12802"/>
    </source>
</evidence>
<proteinExistence type="predicted"/>
<dbReference type="Gene3D" id="1.10.10.10">
    <property type="entry name" value="Winged helix-like DNA-binding domain superfamily/Winged helix DNA-binding domain"/>
    <property type="match status" value="1"/>
</dbReference>
<dbReference type="InterPro" id="IPR000835">
    <property type="entry name" value="HTH_MarR-typ"/>
</dbReference>
<dbReference type="Proteomes" id="UP000264071">
    <property type="component" value="Unassembled WGS sequence"/>
</dbReference>
<evidence type="ECO:0000313" key="6">
    <source>
        <dbReference type="Proteomes" id="UP000264071"/>
    </source>
</evidence>
<sequence>MRASQHPAVVEFLDRFSAMMEPEGLPRPAGRMLGLFFVDGGPFTAEELSERLQISRSNVSTTVRLLESLGVVHRTRMPGERTDRFRLHDDPFVPMLQASVMRANRMRTLVRECRSALPASLKPAAQRLRPLEQFFGHAAEWLAGMAGAWPGGRRPRG</sequence>
<evidence type="ECO:0000313" key="5">
    <source>
        <dbReference type="EMBL" id="HCT56934.1"/>
    </source>
</evidence>
<keyword evidence="1" id="KW-0805">Transcription regulation</keyword>
<protein>
    <submittedName>
        <fullName evidence="5">HTH domain-containing protein</fullName>
    </submittedName>
</protein>
<dbReference type="PANTHER" id="PTHR38465:SF2">
    <property type="entry name" value="HTH-TYPE TRANSCRIPTIONAL REGULATOR MMPR5"/>
    <property type="match status" value="1"/>
</dbReference>
<dbReference type="PANTHER" id="PTHR38465">
    <property type="entry name" value="HTH-TYPE TRANSCRIPTIONAL REGULATOR MJ1563-RELATED"/>
    <property type="match status" value="1"/>
</dbReference>
<dbReference type="Pfam" id="PF12802">
    <property type="entry name" value="MarR_2"/>
    <property type="match status" value="1"/>
</dbReference>
<dbReference type="AlphaFoldDB" id="A0A3D4V7Y4"/>